<reference evidence="5" key="1">
    <citation type="submission" date="2019-03" db="EMBL/GenBank/DDBJ databases">
        <title>Complete genome sequence and annotation of the laboratory reference strain Shigella flexneri 5a M90T and genome-wide transcription start site determination.</title>
        <authorList>
            <person name="Cervantes-Rivera R."/>
            <person name="Puhar A."/>
        </authorList>
    </citation>
    <scope>NUCLEOTIDE SEQUENCE [LARGE SCALE GENOMIC DNA]</scope>
    <source>
        <strain evidence="5">M90T / Serotype 5a</strain>
        <plasmid evidence="5">pWR100</plasmid>
    </source>
</reference>
<dbReference type="RefSeq" id="WP_086020993.1">
    <property type="nucleotide sequence ID" value="NZ_CP037924.1"/>
</dbReference>
<dbReference type="Pfam" id="PF01609">
    <property type="entry name" value="DDE_Tnp_1"/>
    <property type="match status" value="1"/>
</dbReference>
<keyword evidence="4" id="KW-0614">Plasmid</keyword>
<proteinExistence type="predicted"/>
<dbReference type="EMBL" id="CP037924">
    <property type="protein sequence ID" value="QCC34443.1"/>
    <property type="molecule type" value="Genomic_DNA"/>
</dbReference>
<evidence type="ECO:0000313" key="5">
    <source>
        <dbReference type="Proteomes" id="UP000296678"/>
    </source>
</evidence>
<evidence type="ECO:0000313" key="3">
    <source>
        <dbReference type="EMBL" id="QCC34294.1"/>
    </source>
</evidence>
<dbReference type="GO" id="GO:0006313">
    <property type="term" value="P:DNA transposition"/>
    <property type="evidence" value="ECO:0007669"/>
    <property type="project" value="InterPro"/>
</dbReference>
<dbReference type="InterPro" id="IPR002559">
    <property type="entry name" value="Transposase_11"/>
</dbReference>
<sequence length="288" mass="32253">MVHKSDSDELSALRAENARIIKPLLPPEPATPRAGRPWAEHRKIINGMFWVLCSGAPWRDLPERYGAWKTVYNRFNRWSKSGVINIIFNRLLSLLDANGFIDWSATALDGSNIRALKCAAGGSKKHPDIDGDNGPGRSRGGFGTKIHLATDGSGLPLNIVLSPGQAHESQFAQRLLDGIGVQRQNGSMKRRGHAVLADKAYSGRALRNELKNNGIKAVIPRKSNEKMASDGRAQLDRDAYCNRNVVERCFGRLKEYRRIATRYDKTARNYLAMVKLGCIRLFYQRLRN</sequence>
<feature type="domain" description="Transposase IS4-like" evidence="1">
    <location>
        <begin position="106"/>
        <end position="278"/>
    </location>
</feature>
<dbReference type="PANTHER" id="PTHR30007">
    <property type="entry name" value="PHP DOMAIN PROTEIN"/>
    <property type="match status" value="1"/>
</dbReference>
<dbReference type="Pfam" id="PF13340">
    <property type="entry name" value="DUF4096"/>
    <property type="match status" value="1"/>
</dbReference>
<dbReference type="InterPro" id="IPR025161">
    <property type="entry name" value="IS402-like_dom"/>
</dbReference>
<name>A0A4P7TU89_SHIFM</name>
<evidence type="ECO:0000259" key="2">
    <source>
        <dbReference type="Pfam" id="PF13340"/>
    </source>
</evidence>
<gene>
    <name evidence="3" type="ORF">EKN05_023535</name>
    <name evidence="4" type="ORF">EKN05_024925</name>
</gene>
<dbReference type="NCBIfam" id="NF033580">
    <property type="entry name" value="transpos_IS5_3"/>
    <property type="match status" value="1"/>
</dbReference>
<evidence type="ECO:0000259" key="1">
    <source>
        <dbReference type="Pfam" id="PF01609"/>
    </source>
</evidence>
<protein>
    <submittedName>
        <fullName evidence="4">IS5 family transposase</fullName>
    </submittedName>
</protein>
<dbReference type="Proteomes" id="UP000296678">
    <property type="component" value="Plasmid pWR100"/>
</dbReference>
<dbReference type="GO" id="GO:0003677">
    <property type="term" value="F:DNA binding"/>
    <property type="evidence" value="ECO:0007669"/>
    <property type="project" value="InterPro"/>
</dbReference>
<dbReference type="GO" id="GO:0004803">
    <property type="term" value="F:transposase activity"/>
    <property type="evidence" value="ECO:0007669"/>
    <property type="project" value="InterPro"/>
</dbReference>
<organism evidence="4 5">
    <name type="scientific">Shigella flexneri serotype 5a (strain M90T)</name>
    <dbReference type="NCBI Taxonomy" id="1086030"/>
    <lineage>
        <taxon>Bacteria</taxon>
        <taxon>Pseudomonadati</taxon>
        <taxon>Pseudomonadota</taxon>
        <taxon>Gammaproteobacteria</taxon>
        <taxon>Enterobacterales</taxon>
        <taxon>Enterobacteriaceae</taxon>
        <taxon>Shigella</taxon>
    </lineage>
</organism>
<dbReference type="PANTHER" id="PTHR30007:SF1">
    <property type="entry name" value="BLR1914 PROTEIN"/>
    <property type="match status" value="1"/>
</dbReference>
<evidence type="ECO:0000313" key="4">
    <source>
        <dbReference type="EMBL" id="QCC34443.1"/>
    </source>
</evidence>
<geneLocation type="plasmid" evidence="4 5">
    <name>pWR100</name>
</geneLocation>
<dbReference type="AlphaFoldDB" id="A0A4P7TU89"/>
<reference evidence="4" key="2">
    <citation type="journal article" name="BMC Genomics">
        <title>Complete genome sequence and annotation of the laboratory reference strain Shigella flexneri serotype 5a M90T and genome-wide transcriptional start site determination.</title>
        <authorList>
            <person name="Cervantes-Rivera R."/>
            <person name="Tronnet S."/>
            <person name="Puhar A."/>
        </authorList>
    </citation>
    <scope>NUCLEOTIDE SEQUENCE</scope>
    <source>
        <strain evidence="4">M90T</strain>
    </source>
</reference>
<dbReference type="EMBL" id="CP037924">
    <property type="protein sequence ID" value="QCC34294.1"/>
    <property type="molecule type" value="Genomic_DNA"/>
</dbReference>
<accession>A0A4P7TU89</accession>
<feature type="domain" description="Insertion element IS402-like" evidence="2">
    <location>
        <begin position="19"/>
        <end position="87"/>
    </location>
</feature>